<feature type="coiled-coil region" evidence="1">
    <location>
        <begin position="29"/>
        <end position="56"/>
    </location>
</feature>
<feature type="transmembrane region" description="Helical" evidence="2">
    <location>
        <begin position="6"/>
        <end position="25"/>
    </location>
</feature>
<name>A0A1F6EXU2_9BACT</name>
<keyword evidence="2" id="KW-1133">Transmembrane helix</keyword>
<proteinExistence type="predicted"/>
<evidence type="ECO:0000256" key="2">
    <source>
        <dbReference type="SAM" id="Phobius"/>
    </source>
</evidence>
<dbReference type="AlphaFoldDB" id="A0A1F6EXU2"/>
<keyword evidence="2" id="KW-0472">Membrane</keyword>
<dbReference type="Proteomes" id="UP000178811">
    <property type="component" value="Unassembled WGS sequence"/>
</dbReference>
<evidence type="ECO:0000313" key="4">
    <source>
        <dbReference type="Proteomes" id="UP000178811"/>
    </source>
</evidence>
<sequence>MKPSLIQFGIALVIGIAALVGYNVWQGVVMAQSAALADLENQIAEKTDTTNRAAAARSALADMAGDEAIVQGYFVSDTGVVPFIDDLESRGRALGTAVTVASVSTSGIGARTTLALSLTIIGGFDAVMRTVGAIEYAPHNITISSFSLGQADKDSWRVDLKLSVGSSPATTATSTKPLSP</sequence>
<organism evidence="3 4">
    <name type="scientific">Candidatus Kaiserbacteria bacterium RIFCSPLOWO2_01_FULL_52_12b</name>
    <dbReference type="NCBI Taxonomy" id="1798509"/>
    <lineage>
        <taxon>Bacteria</taxon>
        <taxon>Candidatus Kaiseribacteriota</taxon>
    </lineage>
</organism>
<gene>
    <name evidence="3" type="ORF">A3A36_02025</name>
</gene>
<accession>A0A1F6EXU2</accession>
<keyword evidence="2" id="KW-0812">Transmembrane</keyword>
<reference evidence="3 4" key="1">
    <citation type="journal article" date="2016" name="Nat. Commun.">
        <title>Thousands of microbial genomes shed light on interconnected biogeochemical processes in an aquifer system.</title>
        <authorList>
            <person name="Anantharaman K."/>
            <person name="Brown C.T."/>
            <person name="Hug L.A."/>
            <person name="Sharon I."/>
            <person name="Castelle C.J."/>
            <person name="Probst A.J."/>
            <person name="Thomas B.C."/>
            <person name="Singh A."/>
            <person name="Wilkins M.J."/>
            <person name="Karaoz U."/>
            <person name="Brodie E.L."/>
            <person name="Williams K.H."/>
            <person name="Hubbard S.S."/>
            <person name="Banfield J.F."/>
        </authorList>
    </citation>
    <scope>NUCLEOTIDE SEQUENCE [LARGE SCALE GENOMIC DNA]</scope>
</reference>
<comment type="caution">
    <text evidence="3">The sequence shown here is derived from an EMBL/GenBank/DDBJ whole genome shotgun (WGS) entry which is preliminary data.</text>
</comment>
<evidence type="ECO:0000313" key="3">
    <source>
        <dbReference type="EMBL" id="OGG78451.1"/>
    </source>
</evidence>
<evidence type="ECO:0000256" key="1">
    <source>
        <dbReference type="SAM" id="Coils"/>
    </source>
</evidence>
<keyword evidence="1" id="KW-0175">Coiled coil</keyword>
<dbReference type="EMBL" id="MFLW01000008">
    <property type="protein sequence ID" value="OGG78451.1"/>
    <property type="molecule type" value="Genomic_DNA"/>
</dbReference>
<protein>
    <recommendedName>
        <fullName evidence="5">General secretion pathway protein GspM</fullName>
    </recommendedName>
</protein>
<evidence type="ECO:0008006" key="5">
    <source>
        <dbReference type="Google" id="ProtNLM"/>
    </source>
</evidence>